<feature type="domain" description="Glycosyltransferase 2-like" evidence="5">
    <location>
        <begin position="5"/>
        <end position="161"/>
    </location>
</feature>
<accession>A0A9D1JA30</accession>
<feature type="region of interest" description="Disordered" evidence="4">
    <location>
        <begin position="263"/>
        <end position="286"/>
    </location>
</feature>
<dbReference type="GO" id="GO:0016757">
    <property type="term" value="F:glycosyltransferase activity"/>
    <property type="evidence" value="ECO:0007669"/>
    <property type="project" value="UniProtKB-KW"/>
</dbReference>
<comment type="caution">
    <text evidence="6">The sequence shown here is derived from an EMBL/GenBank/DDBJ whole genome shotgun (WGS) entry which is preliminary data.</text>
</comment>
<proteinExistence type="inferred from homology"/>
<dbReference type="Pfam" id="PF00535">
    <property type="entry name" value="Glycos_transf_2"/>
    <property type="match status" value="1"/>
</dbReference>
<organism evidence="6 7">
    <name type="scientific">Candidatus Pullilachnospira gallistercoris</name>
    <dbReference type="NCBI Taxonomy" id="2840911"/>
    <lineage>
        <taxon>Bacteria</taxon>
        <taxon>Bacillati</taxon>
        <taxon>Bacillota</taxon>
        <taxon>Clostridia</taxon>
        <taxon>Lachnospirales</taxon>
        <taxon>Lachnospiraceae</taxon>
        <taxon>Lachnospiraceae incertae sedis</taxon>
        <taxon>Candidatus Pullilachnospira</taxon>
    </lineage>
</organism>
<dbReference type="PANTHER" id="PTHR43685:SF5">
    <property type="entry name" value="GLYCOSYLTRANSFERASE EPSE-RELATED"/>
    <property type="match status" value="1"/>
</dbReference>
<gene>
    <name evidence="6" type="ORF">IAA55_01855</name>
</gene>
<keyword evidence="2" id="KW-0328">Glycosyltransferase</keyword>
<protein>
    <submittedName>
        <fullName evidence="6">Glycosyltransferase</fullName>
    </submittedName>
</protein>
<dbReference type="Proteomes" id="UP000823912">
    <property type="component" value="Unassembled WGS sequence"/>
</dbReference>
<dbReference type="InterPro" id="IPR050834">
    <property type="entry name" value="Glycosyltransf_2"/>
</dbReference>
<reference evidence="6" key="2">
    <citation type="journal article" date="2021" name="PeerJ">
        <title>Extensive microbial diversity within the chicken gut microbiome revealed by metagenomics and culture.</title>
        <authorList>
            <person name="Gilroy R."/>
            <person name="Ravi A."/>
            <person name="Getino M."/>
            <person name="Pursley I."/>
            <person name="Horton D.L."/>
            <person name="Alikhan N.F."/>
            <person name="Baker D."/>
            <person name="Gharbi K."/>
            <person name="Hall N."/>
            <person name="Watson M."/>
            <person name="Adriaenssens E.M."/>
            <person name="Foster-Nyarko E."/>
            <person name="Jarju S."/>
            <person name="Secka A."/>
            <person name="Antonio M."/>
            <person name="Oren A."/>
            <person name="Chaudhuri R.R."/>
            <person name="La Ragione R."/>
            <person name="Hildebrand F."/>
            <person name="Pallen M.J."/>
        </authorList>
    </citation>
    <scope>NUCLEOTIDE SEQUENCE</scope>
    <source>
        <strain evidence="6">ChiSjej5B23-6657</strain>
    </source>
</reference>
<name>A0A9D1JA30_9FIRM</name>
<dbReference type="SUPFAM" id="SSF53448">
    <property type="entry name" value="Nucleotide-diphospho-sugar transferases"/>
    <property type="match status" value="1"/>
</dbReference>
<dbReference type="EMBL" id="DVHM01000032">
    <property type="protein sequence ID" value="HIR70007.1"/>
    <property type="molecule type" value="Genomic_DNA"/>
</dbReference>
<dbReference type="InterPro" id="IPR001173">
    <property type="entry name" value="Glyco_trans_2-like"/>
</dbReference>
<dbReference type="AlphaFoldDB" id="A0A9D1JA30"/>
<comment type="similarity">
    <text evidence="1">Belongs to the glycosyltransferase 2 family.</text>
</comment>
<dbReference type="InterPro" id="IPR029044">
    <property type="entry name" value="Nucleotide-diphossugar_trans"/>
</dbReference>
<dbReference type="Gene3D" id="3.90.550.10">
    <property type="entry name" value="Spore Coat Polysaccharide Biosynthesis Protein SpsA, Chain A"/>
    <property type="match status" value="1"/>
</dbReference>
<evidence type="ECO:0000256" key="1">
    <source>
        <dbReference type="ARBA" id="ARBA00006739"/>
    </source>
</evidence>
<evidence type="ECO:0000313" key="6">
    <source>
        <dbReference type="EMBL" id="HIR70007.1"/>
    </source>
</evidence>
<evidence type="ECO:0000256" key="3">
    <source>
        <dbReference type="ARBA" id="ARBA00022679"/>
    </source>
</evidence>
<dbReference type="PANTHER" id="PTHR43685">
    <property type="entry name" value="GLYCOSYLTRANSFERASE"/>
    <property type="match status" value="1"/>
</dbReference>
<evidence type="ECO:0000256" key="4">
    <source>
        <dbReference type="SAM" id="MobiDB-lite"/>
    </source>
</evidence>
<reference evidence="6" key="1">
    <citation type="submission" date="2020-10" db="EMBL/GenBank/DDBJ databases">
        <authorList>
            <person name="Gilroy R."/>
        </authorList>
    </citation>
    <scope>NUCLEOTIDE SEQUENCE</scope>
    <source>
        <strain evidence="6">ChiSjej5B23-6657</strain>
    </source>
</reference>
<evidence type="ECO:0000259" key="5">
    <source>
        <dbReference type="Pfam" id="PF00535"/>
    </source>
</evidence>
<keyword evidence="3" id="KW-0808">Transferase</keyword>
<sequence>MSKVSVIMSVHREREEYLQQAMASLLRQTFRDLEILVYLDGRQPRLWKLLKDLAAEDPRIQVFGEEENRGLGHGLNACIDRASGEFLARMDSDDVSEPKRIERQVRFLEHYPACDFVGCNTLLFDEGGVYGSREMKARPGREDFYGYLPFIHPSVMFRKQVFAGGMRYPETTRTLRCEDLALFMELYARGMGGCNLQEYLYRYREDKNAFAKKKYRYRLTESAVRREGYRRLGLRGIKPRLYTLKPLVVGLIPPSLAQMLKRRRDCRRDPKDGERKKSYGSAYRNL</sequence>
<evidence type="ECO:0000256" key="2">
    <source>
        <dbReference type="ARBA" id="ARBA00022676"/>
    </source>
</evidence>
<feature type="compositionally biased region" description="Basic and acidic residues" evidence="4">
    <location>
        <begin position="266"/>
        <end position="277"/>
    </location>
</feature>
<evidence type="ECO:0000313" key="7">
    <source>
        <dbReference type="Proteomes" id="UP000823912"/>
    </source>
</evidence>